<evidence type="ECO:0008006" key="5">
    <source>
        <dbReference type="Google" id="ProtNLM"/>
    </source>
</evidence>
<keyword evidence="2" id="KW-0812">Transmembrane</keyword>
<keyword evidence="2" id="KW-1133">Transmembrane helix</keyword>
<organism evidence="3 4">
    <name type="scientific">Comamonas faecalis</name>
    <dbReference type="NCBI Taxonomy" id="1387849"/>
    <lineage>
        <taxon>Bacteria</taxon>
        <taxon>Pseudomonadati</taxon>
        <taxon>Pseudomonadota</taxon>
        <taxon>Betaproteobacteria</taxon>
        <taxon>Burkholderiales</taxon>
        <taxon>Comamonadaceae</taxon>
        <taxon>Comamonas</taxon>
    </lineage>
</organism>
<dbReference type="EMBL" id="BAABBP010000001">
    <property type="protein sequence ID" value="GAA3981431.1"/>
    <property type="molecule type" value="Genomic_DNA"/>
</dbReference>
<evidence type="ECO:0000256" key="2">
    <source>
        <dbReference type="SAM" id="Phobius"/>
    </source>
</evidence>
<dbReference type="Proteomes" id="UP001501627">
    <property type="component" value="Unassembled WGS sequence"/>
</dbReference>
<sequence length="125" mass="13367">MAGWMTALRLVPWGKVIEATPQITQAARQLLRERRGGAGQPDPHLPPAAADASPHAEQLAALRQQVLALQQGQRADAALLQSLAEQNAQLVTTVGALRTGVRRMAWACIALALVLAGLLAWLLLR</sequence>
<evidence type="ECO:0000313" key="4">
    <source>
        <dbReference type="Proteomes" id="UP001501627"/>
    </source>
</evidence>
<accession>A0ABP7QEZ8</accession>
<feature type="region of interest" description="Disordered" evidence="1">
    <location>
        <begin position="31"/>
        <end position="54"/>
    </location>
</feature>
<gene>
    <name evidence="3" type="ORF">GCM10022279_01320</name>
</gene>
<evidence type="ECO:0000313" key="3">
    <source>
        <dbReference type="EMBL" id="GAA3981431.1"/>
    </source>
</evidence>
<evidence type="ECO:0000256" key="1">
    <source>
        <dbReference type="SAM" id="MobiDB-lite"/>
    </source>
</evidence>
<keyword evidence="4" id="KW-1185">Reference proteome</keyword>
<keyword evidence="2" id="KW-0472">Membrane</keyword>
<proteinExistence type="predicted"/>
<name>A0ABP7QEZ8_9BURK</name>
<reference evidence="4" key="1">
    <citation type="journal article" date="2019" name="Int. J. Syst. Evol. Microbiol.">
        <title>The Global Catalogue of Microorganisms (GCM) 10K type strain sequencing project: providing services to taxonomists for standard genome sequencing and annotation.</title>
        <authorList>
            <consortium name="The Broad Institute Genomics Platform"/>
            <consortium name="The Broad Institute Genome Sequencing Center for Infectious Disease"/>
            <person name="Wu L."/>
            <person name="Ma J."/>
        </authorList>
    </citation>
    <scope>NUCLEOTIDE SEQUENCE [LARGE SCALE GENOMIC DNA]</scope>
    <source>
        <strain evidence="4">JCM 17561</strain>
    </source>
</reference>
<comment type="caution">
    <text evidence="3">The sequence shown here is derived from an EMBL/GenBank/DDBJ whole genome shotgun (WGS) entry which is preliminary data.</text>
</comment>
<feature type="transmembrane region" description="Helical" evidence="2">
    <location>
        <begin position="104"/>
        <end position="124"/>
    </location>
</feature>
<protein>
    <recommendedName>
        <fullName evidence="5">Chemotaxis protein</fullName>
    </recommendedName>
</protein>
<dbReference type="RefSeq" id="WP_344867601.1">
    <property type="nucleotide sequence ID" value="NZ_BAABBP010000001.1"/>
</dbReference>